<proteinExistence type="predicted"/>
<dbReference type="GeneID" id="90071539"/>
<feature type="compositionally biased region" description="Polar residues" evidence="5">
    <location>
        <begin position="152"/>
        <end position="173"/>
    </location>
</feature>
<dbReference type="Pfam" id="PF15511">
    <property type="entry name" value="CENP-T_C"/>
    <property type="match status" value="1"/>
</dbReference>
<feature type="compositionally biased region" description="Basic residues" evidence="5">
    <location>
        <begin position="836"/>
        <end position="858"/>
    </location>
</feature>
<organism evidence="7 8">
    <name type="scientific">Saccharomycopsis crataegensis</name>
    <dbReference type="NCBI Taxonomy" id="43959"/>
    <lineage>
        <taxon>Eukaryota</taxon>
        <taxon>Fungi</taxon>
        <taxon>Dikarya</taxon>
        <taxon>Ascomycota</taxon>
        <taxon>Saccharomycotina</taxon>
        <taxon>Saccharomycetes</taxon>
        <taxon>Saccharomycopsidaceae</taxon>
        <taxon>Saccharomycopsis</taxon>
    </lineage>
</organism>
<dbReference type="GO" id="GO:0005694">
    <property type="term" value="C:chromosome"/>
    <property type="evidence" value="ECO:0007669"/>
    <property type="project" value="UniProtKB-SubCell"/>
</dbReference>
<dbReference type="Proteomes" id="UP001360560">
    <property type="component" value="Unassembled WGS sequence"/>
</dbReference>
<feature type="region of interest" description="Disordered" evidence="5">
    <location>
        <begin position="1"/>
        <end position="50"/>
    </location>
</feature>
<evidence type="ECO:0000256" key="3">
    <source>
        <dbReference type="ARBA" id="ARBA00022454"/>
    </source>
</evidence>
<feature type="region of interest" description="Disordered" evidence="5">
    <location>
        <begin position="140"/>
        <end position="205"/>
    </location>
</feature>
<evidence type="ECO:0000256" key="1">
    <source>
        <dbReference type="ARBA" id="ARBA00004123"/>
    </source>
</evidence>
<feature type="compositionally biased region" description="Low complexity" evidence="5">
    <location>
        <begin position="36"/>
        <end position="50"/>
    </location>
</feature>
<comment type="caution">
    <text evidence="7">The sequence shown here is derived from an EMBL/GenBank/DDBJ whole genome shotgun (WGS) entry which is preliminary data.</text>
</comment>
<feature type="region of interest" description="Disordered" evidence="5">
    <location>
        <begin position="829"/>
        <end position="858"/>
    </location>
</feature>
<sequence length="858" mass="97430">MEQQQQYQENHQPPTRHHENEIENNEEQTSQPFTIYQDPSQYSSQSPIKSSIERLSQTLNLSQGHVRLRASLPITPKSRRSSKRLSRTPRKIRNSPYARQSVAQSTNSRPITTNVVRSRRRQASPFNDLKILSRIMTKEKNTIRRSNEGLSRRNSGNEANYPNIDSPSKQEQPNRAALVPDNNNNNNSNNNNNNNNDDTMITKESSSDDLNYNLRADRITRTKEAHSSLLKIIHDTHDSAEFQIQNVEDTEIETSRIIDESRREKSAYTSSSDLSNDNFVDPFIEIELNRITQGIKDSQEMFNGSFRSRFSGFSGISSKGDRHEDINEAKLQGTPSRKSRELGSLNDAISPTYKNIDLTDANIGEFGLGKDESRTRISIGDPSTHNETFEIKDRTILSDHPRTSLGTDSGAVIQSDENLDLFDYENPEEVGLDSIVLDTHDESAEEDQQKDSIVLDNESYEEEQQKDSVVSDIHDISDFKIEDISKMENTNKFEENQEDNTLSPDYAYNDGFDIIEDGLEQEDTVKGEIEQSETVDNRSETINLPLNDVDPHPEKDDYSFDILDTSKISHEDARRRLSEALSSNELSGLIIHDDIDDFDASIPINQDELDVDISIGEPEHDFSNDDSILLAGGFARDELLVHNHNDSLINATLQLAESSNRSKEDPNKLPRKFIKSMTEHFLNMPSNSGDIYNNNSFDEDFLQQLHLSEPKTSQKESTISDEILDLICDFSDTFLNNQIGDLSDFADHAQRKTININDMIFLIQRSKILDKNNTLSSSSPKGTKLAGARYNDNILNSIFSIADEFCSLENLNEIETDLFDASNLGKLWKSQGAQKKSQKKPGKRGRSERKKKRKVKMK</sequence>
<feature type="region of interest" description="Disordered" evidence="5">
    <location>
        <begin position="67"/>
        <end position="122"/>
    </location>
</feature>
<dbReference type="GO" id="GO:0046982">
    <property type="term" value="F:protein heterodimerization activity"/>
    <property type="evidence" value="ECO:0007669"/>
    <property type="project" value="InterPro"/>
</dbReference>
<feature type="compositionally biased region" description="Basic and acidic residues" evidence="5">
    <location>
        <begin position="529"/>
        <end position="539"/>
    </location>
</feature>
<evidence type="ECO:0000256" key="4">
    <source>
        <dbReference type="ARBA" id="ARBA00023242"/>
    </source>
</evidence>
<feature type="compositionally biased region" description="Low complexity" evidence="5">
    <location>
        <begin position="182"/>
        <end position="196"/>
    </location>
</feature>
<keyword evidence="8" id="KW-1185">Reference proteome</keyword>
<gene>
    <name evidence="7" type="ORF">DASC09_008850</name>
</gene>
<feature type="region of interest" description="Disordered" evidence="5">
    <location>
        <begin position="529"/>
        <end position="557"/>
    </location>
</feature>
<dbReference type="Gene3D" id="1.10.20.10">
    <property type="entry name" value="Histone, subunit A"/>
    <property type="match status" value="1"/>
</dbReference>
<dbReference type="SUPFAM" id="SSF47113">
    <property type="entry name" value="Histone-fold"/>
    <property type="match status" value="1"/>
</dbReference>
<keyword evidence="4" id="KW-0539">Nucleus</keyword>
<comment type="subcellular location">
    <subcellularLocation>
        <location evidence="2">Chromosome</location>
    </subcellularLocation>
    <subcellularLocation>
        <location evidence="1">Nucleus</location>
    </subcellularLocation>
</comment>
<dbReference type="GO" id="GO:0005634">
    <property type="term" value="C:nucleus"/>
    <property type="evidence" value="ECO:0007669"/>
    <property type="project" value="UniProtKB-SubCell"/>
</dbReference>
<feature type="compositionally biased region" description="Polar residues" evidence="5">
    <location>
        <begin position="97"/>
        <end position="116"/>
    </location>
</feature>
<protein>
    <recommendedName>
        <fullName evidence="6">CENP-T/Histone H4 histone fold domain-containing protein</fullName>
    </recommendedName>
</protein>
<dbReference type="InterPro" id="IPR009072">
    <property type="entry name" value="Histone-fold"/>
</dbReference>
<evidence type="ECO:0000256" key="2">
    <source>
        <dbReference type="ARBA" id="ARBA00004286"/>
    </source>
</evidence>
<name>A0AAV5QGP1_9ASCO</name>
<evidence type="ECO:0000256" key="5">
    <source>
        <dbReference type="SAM" id="MobiDB-lite"/>
    </source>
</evidence>
<evidence type="ECO:0000259" key="6">
    <source>
        <dbReference type="Pfam" id="PF15511"/>
    </source>
</evidence>
<keyword evidence="3" id="KW-0158">Chromosome</keyword>
<feature type="compositionally biased region" description="Basic residues" evidence="5">
    <location>
        <begin position="77"/>
        <end position="93"/>
    </location>
</feature>
<accession>A0AAV5QGP1</accession>
<feature type="compositionally biased region" description="Basic and acidic residues" evidence="5">
    <location>
        <begin position="140"/>
        <end position="151"/>
    </location>
</feature>
<evidence type="ECO:0000313" key="8">
    <source>
        <dbReference type="Proteomes" id="UP001360560"/>
    </source>
</evidence>
<evidence type="ECO:0000313" key="7">
    <source>
        <dbReference type="EMBL" id="GMM33560.1"/>
    </source>
</evidence>
<dbReference type="AlphaFoldDB" id="A0AAV5QGP1"/>
<dbReference type="EMBL" id="BTFZ01000002">
    <property type="protein sequence ID" value="GMM33560.1"/>
    <property type="molecule type" value="Genomic_DNA"/>
</dbReference>
<feature type="domain" description="CENP-T/Histone H4 histone fold" evidence="6">
    <location>
        <begin position="713"/>
        <end position="777"/>
    </location>
</feature>
<reference evidence="7 8" key="1">
    <citation type="journal article" date="2023" name="Elife">
        <title>Identification of key yeast species and microbe-microbe interactions impacting larval growth of Drosophila in the wild.</title>
        <authorList>
            <person name="Mure A."/>
            <person name="Sugiura Y."/>
            <person name="Maeda R."/>
            <person name="Honda K."/>
            <person name="Sakurai N."/>
            <person name="Takahashi Y."/>
            <person name="Watada M."/>
            <person name="Katoh T."/>
            <person name="Gotoh A."/>
            <person name="Gotoh Y."/>
            <person name="Taniguchi I."/>
            <person name="Nakamura K."/>
            <person name="Hayashi T."/>
            <person name="Katayama T."/>
            <person name="Uemura T."/>
            <person name="Hattori Y."/>
        </authorList>
    </citation>
    <scope>NUCLEOTIDE SEQUENCE [LARGE SCALE GENOMIC DNA]</scope>
    <source>
        <strain evidence="7 8">SC-9</strain>
    </source>
</reference>
<dbReference type="InterPro" id="IPR035425">
    <property type="entry name" value="CENP-T/H4_C"/>
</dbReference>
<dbReference type="RefSeq" id="XP_064850560.1">
    <property type="nucleotide sequence ID" value="XM_064994488.1"/>
</dbReference>